<evidence type="ECO:0000313" key="7">
    <source>
        <dbReference type="EMBL" id="MCM1983804.1"/>
    </source>
</evidence>
<evidence type="ECO:0000259" key="6">
    <source>
        <dbReference type="Pfam" id="PF05154"/>
    </source>
</evidence>
<comment type="caution">
    <text evidence="7">The sequence shown here is derived from an EMBL/GenBank/DDBJ whole genome shotgun (WGS) entry which is preliminary data.</text>
</comment>
<feature type="transmembrane region" description="Helical" evidence="5">
    <location>
        <begin position="12"/>
        <end position="32"/>
    </location>
</feature>
<dbReference type="EMBL" id="JTHE03000079">
    <property type="protein sequence ID" value="MCM1983804.1"/>
    <property type="molecule type" value="Genomic_DNA"/>
</dbReference>
<proteinExistence type="predicted"/>
<sequence>MTGPISNGADKKVAAGICGILLGAFGVHKFLLGYTTEGLIMLLVTIVGGVITCGVATMVMGIIGLIEGIIYLTKSDQEFVATYINSQRGWF</sequence>
<comment type="subcellular location">
    <subcellularLocation>
        <location evidence="1">Membrane</location>
        <topology evidence="1">Multi-pass membrane protein</topology>
    </subcellularLocation>
</comment>
<keyword evidence="4 5" id="KW-0472">Membrane</keyword>
<keyword evidence="8" id="KW-1185">Reference proteome</keyword>
<protein>
    <submittedName>
        <fullName evidence="7">TM2 domain-containing protein</fullName>
    </submittedName>
</protein>
<evidence type="ECO:0000256" key="5">
    <source>
        <dbReference type="SAM" id="Phobius"/>
    </source>
</evidence>
<dbReference type="InterPro" id="IPR007829">
    <property type="entry name" value="TM2"/>
</dbReference>
<evidence type="ECO:0000313" key="8">
    <source>
        <dbReference type="Proteomes" id="UP000031561"/>
    </source>
</evidence>
<organism evidence="7 8">
    <name type="scientific">Lyngbya confervoides BDU141951</name>
    <dbReference type="NCBI Taxonomy" id="1574623"/>
    <lineage>
        <taxon>Bacteria</taxon>
        <taxon>Bacillati</taxon>
        <taxon>Cyanobacteriota</taxon>
        <taxon>Cyanophyceae</taxon>
        <taxon>Oscillatoriophycideae</taxon>
        <taxon>Oscillatoriales</taxon>
        <taxon>Microcoleaceae</taxon>
        <taxon>Lyngbya</taxon>
    </lineage>
</organism>
<name>A0ABD4T5D9_9CYAN</name>
<evidence type="ECO:0000256" key="3">
    <source>
        <dbReference type="ARBA" id="ARBA00022989"/>
    </source>
</evidence>
<feature type="transmembrane region" description="Helical" evidence="5">
    <location>
        <begin position="38"/>
        <end position="66"/>
    </location>
</feature>
<dbReference type="RefSeq" id="WP_166275377.1">
    <property type="nucleotide sequence ID" value="NZ_JTHE03000079.1"/>
</dbReference>
<evidence type="ECO:0000256" key="1">
    <source>
        <dbReference type="ARBA" id="ARBA00004141"/>
    </source>
</evidence>
<dbReference type="GO" id="GO:0016020">
    <property type="term" value="C:membrane"/>
    <property type="evidence" value="ECO:0007669"/>
    <property type="project" value="UniProtKB-SubCell"/>
</dbReference>
<accession>A0ABD4T5D9</accession>
<feature type="domain" description="TM2" evidence="6">
    <location>
        <begin position="11"/>
        <end position="51"/>
    </location>
</feature>
<reference evidence="7 8" key="1">
    <citation type="journal article" date="2015" name="Genome Announc.">
        <title>Draft Genome Sequence of Filamentous Marine Cyanobacterium Lyngbya confervoides Strain BDU141951.</title>
        <authorList>
            <person name="Chandrababunaidu M.M."/>
            <person name="Sen D."/>
            <person name="Tripathy S."/>
        </authorList>
    </citation>
    <scope>NUCLEOTIDE SEQUENCE [LARGE SCALE GENOMIC DNA]</scope>
    <source>
        <strain evidence="7 8">BDU141951</strain>
    </source>
</reference>
<dbReference type="AlphaFoldDB" id="A0ABD4T5D9"/>
<evidence type="ECO:0000256" key="4">
    <source>
        <dbReference type="ARBA" id="ARBA00023136"/>
    </source>
</evidence>
<dbReference type="Pfam" id="PF05154">
    <property type="entry name" value="TM2"/>
    <property type="match status" value="1"/>
</dbReference>
<dbReference type="Proteomes" id="UP000031561">
    <property type="component" value="Unassembled WGS sequence"/>
</dbReference>
<keyword evidence="2 5" id="KW-0812">Transmembrane</keyword>
<keyword evidence="3 5" id="KW-1133">Transmembrane helix</keyword>
<evidence type="ECO:0000256" key="2">
    <source>
        <dbReference type="ARBA" id="ARBA00022692"/>
    </source>
</evidence>
<gene>
    <name evidence="7" type="ORF">QQ91_0013360</name>
</gene>